<sequence>MDPSPPEYSGDLLCGSPEYSPCISEGEVLLYASCPTRRSEGPSPTGVYTKVFDSTNVTLFNQGDEPSYDRQGNVQGSVAILKCRERVQKVEALLEGWIETRSLDAGASETAIFKHEATLWDAAESTTQQSSCPDALDFSFTFPSTFHDGKETSPLPPSYSSAFFGMSDLNARCTYQLRIVITRRAKTLKLFTKAQVLTLHVNYHPRTTTSNGVCAMQNSALADIKLAPQPWSQHSFSGESSFPIQCEFFMPALKVFGIGDIIPFHIQISSRSPSLQHLLHNHQQQQQQQQPASSRSPTTTHPLIRIYLKRVATVTYRDKSVSRFQVIGKGDVPPLPVTTDSEPELSFSISGTVCCTDDIIQVGGFHAANLSVHDYLVVEIAPGDACHPIRCQIPVRFVMDSFREE</sequence>
<comment type="caution">
    <text evidence="2">The sequence shown here is derived from an EMBL/GenBank/DDBJ whole genome shotgun (WGS) entry which is preliminary data.</text>
</comment>
<proteinExistence type="predicted"/>
<accession>A0AAD2H7E6</accession>
<dbReference type="AlphaFoldDB" id="A0AAD2H7E6"/>
<gene>
    <name evidence="2" type="ORF">MYCIT1_LOCUS14941</name>
</gene>
<dbReference type="Proteomes" id="UP001295794">
    <property type="component" value="Unassembled WGS sequence"/>
</dbReference>
<evidence type="ECO:0000313" key="2">
    <source>
        <dbReference type="EMBL" id="CAK5270487.1"/>
    </source>
</evidence>
<evidence type="ECO:0000313" key="3">
    <source>
        <dbReference type="Proteomes" id="UP001295794"/>
    </source>
</evidence>
<feature type="region of interest" description="Disordered" evidence="1">
    <location>
        <begin position="278"/>
        <end position="299"/>
    </location>
</feature>
<name>A0AAD2H7E6_9AGAR</name>
<reference evidence="2" key="1">
    <citation type="submission" date="2023-11" db="EMBL/GenBank/DDBJ databases">
        <authorList>
            <person name="De Vega J J."/>
            <person name="De Vega J J."/>
        </authorList>
    </citation>
    <scope>NUCLEOTIDE SEQUENCE</scope>
</reference>
<dbReference type="EMBL" id="CAVNYO010000167">
    <property type="protein sequence ID" value="CAK5270487.1"/>
    <property type="molecule type" value="Genomic_DNA"/>
</dbReference>
<evidence type="ECO:0000256" key="1">
    <source>
        <dbReference type="SAM" id="MobiDB-lite"/>
    </source>
</evidence>
<protein>
    <submittedName>
        <fullName evidence="2">Uncharacterized protein</fullName>
    </submittedName>
</protein>
<feature type="compositionally biased region" description="Low complexity" evidence="1">
    <location>
        <begin position="278"/>
        <end position="290"/>
    </location>
</feature>
<organism evidence="2 3">
    <name type="scientific">Mycena citricolor</name>
    <dbReference type="NCBI Taxonomy" id="2018698"/>
    <lineage>
        <taxon>Eukaryota</taxon>
        <taxon>Fungi</taxon>
        <taxon>Dikarya</taxon>
        <taxon>Basidiomycota</taxon>
        <taxon>Agaricomycotina</taxon>
        <taxon>Agaricomycetes</taxon>
        <taxon>Agaricomycetidae</taxon>
        <taxon>Agaricales</taxon>
        <taxon>Marasmiineae</taxon>
        <taxon>Mycenaceae</taxon>
        <taxon>Mycena</taxon>
    </lineage>
</organism>
<keyword evidence="3" id="KW-1185">Reference proteome</keyword>